<dbReference type="RefSeq" id="XP_062680557.1">
    <property type="nucleotide sequence ID" value="XM_062827791.1"/>
</dbReference>
<dbReference type="EMBL" id="JAUEPP010000005">
    <property type="protein sequence ID" value="KAK3342764.1"/>
    <property type="molecule type" value="Genomic_DNA"/>
</dbReference>
<keyword evidence="2" id="KW-0812">Transmembrane</keyword>
<evidence type="ECO:0000313" key="4">
    <source>
        <dbReference type="Proteomes" id="UP001278500"/>
    </source>
</evidence>
<accession>A0AAE0JE12</accession>
<protein>
    <submittedName>
        <fullName evidence="3">Uncharacterized protein</fullName>
    </submittedName>
</protein>
<proteinExistence type="predicted"/>
<organism evidence="3 4">
    <name type="scientific">Neurospora tetraspora</name>
    <dbReference type="NCBI Taxonomy" id="94610"/>
    <lineage>
        <taxon>Eukaryota</taxon>
        <taxon>Fungi</taxon>
        <taxon>Dikarya</taxon>
        <taxon>Ascomycota</taxon>
        <taxon>Pezizomycotina</taxon>
        <taxon>Sordariomycetes</taxon>
        <taxon>Sordariomycetidae</taxon>
        <taxon>Sordariales</taxon>
        <taxon>Sordariaceae</taxon>
        <taxon>Neurospora</taxon>
    </lineage>
</organism>
<evidence type="ECO:0000256" key="1">
    <source>
        <dbReference type="SAM" id="MobiDB-lite"/>
    </source>
</evidence>
<keyword evidence="4" id="KW-1185">Reference proteome</keyword>
<feature type="region of interest" description="Disordered" evidence="1">
    <location>
        <begin position="45"/>
        <end position="101"/>
    </location>
</feature>
<dbReference type="Proteomes" id="UP001278500">
    <property type="component" value="Unassembled WGS sequence"/>
</dbReference>
<keyword evidence="2" id="KW-1133">Transmembrane helix</keyword>
<feature type="transmembrane region" description="Helical" evidence="2">
    <location>
        <begin position="6"/>
        <end position="24"/>
    </location>
</feature>
<name>A0AAE0JE12_9PEZI</name>
<sequence>MSGRDAIVAIIICLLAAIAVFTFFHKKIIHFIALWMADAKNAEAAVKESKSAPSDDLEAAKSEPSSAGSEARSGSKKSDDRCETASSASTDHELRLHTEGL</sequence>
<dbReference type="GeneID" id="87864945"/>
<reference evidence="3" key="2">
    <citation type="submission" date="2023-06" db="EMBL/GenBank/DDBJ databases">
        <authorList>
            <consortium name="Lawrence Berkeley National Laboratory"/>
            <person name="Haridas S."/>
            <person name="Hensen N."/>
            <person name="Bonometti L."/>
            <person name="Westerberg I."/>
            <person name="Brannstrom I.O."/>
            <person name="Guillou S."/>
            <person name="Cros-Aarteil S."/>
            <person name="Calhoun S."/>
            <person name="Kuo A."/>
            <person name="Mondo S."/>
            <person name="Pangilinan J."/>
            <person name="Riley R."/>
            <person name="Labutti K."/>
            <person name="Andreopoulos B."/>
            <person name="Lipzen A."/>
            <person name="Chen C."/>
            <person name="Yanf M."/>
            <person name="Daum C."/>
            <person name="Ng V."/>
            <person name="Clum A."/>
            <person name="Steindorff A."/>
            <person name="Ohm R."/>
            <person name="Martin F."/>
            <person name="Silar P."/>
            <person name="Natvig D."/>
            <person name="Lalanne C."/>
            <person name="Gautier V."/>
            <person name="Ament-Velasquez S.L."/>
            <person name="Kruys A."/>
            <person name="Hutchinson M.I."/>
            <person name="Powell A.J."/>
            <person name="Barry K."/>
            <person name="Miller A.N."/>
            <person name="Grigoriev I.V."/>
            <person name="Debuchy R."/>
            <person name="Gladieux P."/>
            <person name="Thoren M.H."/>
            <person name="Johannesson H."/>
        </authorList>
    </citation>
    <scope>NUCLEOTIDE SEQUENCE</scope>
    <source>
        <strain evidence="3">CBS 560.94</strain>
    </source>
</reference>
<dbReference type="AlphaFoldDB" id="A0AAE0JE12"/>
<reference evidence="3" key="1">
    <citation type="journal article" date="2023" name="Mol. Phylogenet. Evol.">
        <title>Genome-scale phylogeny and comparative genomics of the fungal order Sordariales.</title>
        <authorList>
            <person name="Hensen N."/>
            <person name="Bonometti L."/>
            <person name="Westerberg I."/>
            <person name="Brannstrom I.O."/>
            <person name="Guillou S."/>
            <person name="Cros-Aarteil S."/>
            <person name="Calhoun S."/>
            <person name="Haridas S."/>
            <person name="Kuo A."/>
            <person name="Mondo S."/>
            <person name="Pangilinan J."/>
            <person name="Riley R."/>
            <person name="LaButti K."/>
            <person name="Andreopoulos B."/>
            <person name="Lipzen A."/>
            <person name="Chen C."/>
            <person name="Yan M."/>
            <person name="Daum C."/>
            <person name="Ng V."/>
            <person name="Clum A."/>
            <person name="Steindorff A."/>
            <person name="Ohm R.A."/>
            <person name="Martin F."/>
            <person name="Silar P."/>
            <person name="Natvig D.O."/>
            <person name="Lalanne C."/>
            <person name="Gautier V."/>
            <person name="Ament-Velasquez S.L."/>
            <person name="Kruys A."/>
            <person name="Hutchinson M.I."/>
            <person name="Powell A.J."/>
            <person name="Barry K."/>
            <person name="Miller A.N."/>
            <person name="Grigoriev I.V."/>
            <person name="Debuchy R."/>
            <person name="Gladieux P."/>
            <person name="Hiltunen Thoren M."/>
            <person name="Johannesson H."/>
        </authorList>
    </citation>
    <scope>NUCLEOTIDE SEQUENCE</scope>
    <source>
        <strain evidence="3">CBS 560.94</strain>
    </source>
</reference>
<comment type="caution">
    <text evidence="3">The sequence shown here is derived from an EMBL/GenBank/DDBJ whole genome shotgun (WGS) entry which is preliminary data.</text>
</comment>
<evidence type="ECO:0000256" key="2">
    <source>
        <dbReference type="SAM" id="Phobius"/>
    </source>
</evidence>
<evidence type="ECO:0000313" key="3">
    <source>
        <dbReference type="EMBL" id="KAK3342764.1"/>
    </source>
</evidence>
<gene>
    <name evidence="3" type="ORF">B0H65DRAFT_496030</name>
</gene>
<keyword evidence="2" id="KW-0472">Membrane</keyword>
<feature type="compositionally biased region" description="Basic and acidic residues" evidence="1">
    <location>
        <begin position="90"/>
        <end position="101"/>
    </location>
</feature>